<evidence type="ECO:0000313" key="4">
    <source>
        <dbReference type="Proteomes" id="UP001161247"/>
    </source>
</evidence>
<proteinExistence type="predicted"/>
<dbReference type="InterPro" id="IPR006501">
    <property type="entry name" value="Pectinesterase_inhib_dom"/>
</dbReference>
<dbReference type="InterPro" id="IPR035513">
    <property type="entry name" value="Invertase/methylesterase_inhib"/>
</dbReference>
<reference evidence="3" key="1">
    <citation type="submission" date="2023-03" db="EMBL/GenBank/DDBJ databases">
        <authorList>
            <person name="Julca I."/>
        </authorList>
    </citation>
    <scope>NUCLEOTIDE SEQUENCE</scope>
</reference>
<keyword evidence="1" id="KW-0732">Signal</keyword>
<evidence type="ECO:0000313" key="3">
    <source>
        <dbReference type="EMBL" id="CAI9087378.1"/>
    </source>
</evidence>
<feature type="signal peptide" evidence="1">
    <location>
        <begin position="1"/>
        <end position="30"/>
    </location>
</feature>
<dbReference type="SMART" id="SM00856">
    <property type="entry name" value="PMEI"/>
    <property type="match status" value="1"/>
</dbReference>
<dbReference type="Gene3D" id="1.20.140.40">
    <property type="entry name" value="Invertase/pectin methylesterase inhibitor family protein"/>
    <property type="match status" value="1"/>
</dbReference>
<protein>
    <submittedName>
        <fullName evidence="3">OLC1v1021435C1</fullName>
    </submittedName>
</protein>
<organism evidence="3 4">
    <name type="scientific">Oldenlandia corymbosa var. corymbosa</name>
    <dbReference type="NCBI Taxonomy" id="529605"/>
    <lineage>
        <taxon>Eukaryota</taxon>
        <taxon>Viridiplantae</taxon>
        <taxon>Streptophyta</taxon>
        <taxon>Embryophyta</taxon>
        <taxon>Tracheophyta</taxon>
        <taxon>Spermatophyta</taxon>
        <taxon>Magnoliopsida</taxon>
        <taxon>eudicotyledons</taxon>
        <taxon>Gunneridae</taxon>
        <taxon>Pentapetalae</taxon>
        <taxon>asterids</taxon>
        <taxon>lamiids</taxon>
        <taxon>Gentianales</taxon>
        <taxon>Rubiaceae</taxon>
        <taxon>Rubioideae</taxon>
        <taxon>Spermacoceae</taxon>
        <taxon>Hedyotis-Oldenlandia complex</taxon>
        <taxon>Oldenlandia</taxon>
    </lineage>
</organism>
<feature type="domain" description="Pectinesterase inhibitor" evidence="2">
    <location>
        <begin position="52"/>
        <end position="205"/>
    </location>
</feature>
<dbReference type="Pfam" id="PF04043">
    <property type="entry name" value="PMEI"/>
    <property type="match status" value="1"/>
</dbReference>
<dbReference type="PANTHER" id="PTHR31890:SF9">
    <property type="entry name" value="PLANT INVERTASE_PECTIN METHYLESTERASE INHIBITOR SUPERFAMILY PROTEIN"/>
    <property type="match status" value="1"/>
</dbReference>
<dbReference type="EMBL" id="OX459118">
    <property type="protein sequence ID" value="CAI9087378.1"/>
    <property type="molecule type" value="Genomic_DNA"/>
</dbReference>
<keyword evidence="4" id="KW-1185">Reference proteome</keyword>
<gene>
    <name evidence="3" type="ORF">OLC1_LOCUS224</name>
</gene>
<evidence type="ECO:0000259" key="2">
    <source>
        <dbReference type="SMART" id="SM00856"/>
    </source>
</evidence>
<sequence>MMMTDKRNSTTVYALLFVLFISLNSPTSFAVAKEDAPVLMEAEPPAAAADHEPYHAVNGFCAQRPNRKDREFCLRALKTDPRSAAARDLLSLLQISVDLAVKKTNEAHQFLITLSKKKNNSATENQSLKAVLKDCSFAYSWCLKELEMIPRELLDDAALASYDALMASDALQSCNESLKKSNIANHSISRMHRDVAHYVLLCVDIARGI</sequence>
<evidence type="ECO:0000256" key="1">
    <source>
        <dbReference type="SAM" id="SignalP"/>
    </source>
</evidence>
<dbReference type="GO" id="GO:0004857">
    <property type="term" value="F:enzyme inhibitor activity"/>
    <property type="evidence" value="ECO:0007669"/>
    <property type="project" value="InterPro"/>
</dbReference>
<name>A0AAV1BWV5_OLDCO</name>
<feature type="chain" id="PRO_5043337085" evidence="1">
    <location>
        <begin position="31"/>
        <end position="209"/>
    </location>
</feature>
<dbReference type="Proteomes" id="UP001161247">
    <property type="component" value="Chromosome 1"/>
</dbReference>
<dbReference type="AlphaFoldDB" id="A0AAV1BWV5"/>
<dbReference type="NCBIfam" id="TIGR01614">
    <property type="entry name" value="PME_inhib"/>
    <property type="match status" value="1"/>
</dbReference>
<accession>A0AAV1BWV5</accession>
<dbReference type="SUPFAM" id="SSF101148">
    <property type="entry name" value="Plant invertase/pectin methylesterase inhibitor"/>
    <property type="match status" value="1"/>
</dbReference>
<dbReference type="PANTHER" id="PTHR31890">
    <property type="entry name" value="PLANT INVERTASE/PECTIN METHYLESTERASE INHIBITOR SUPERFAMILY PROTEIN"/>
    <property type="match status" value="1"/>
</dbReference>